<dbReference type="AlphaFoldDB" id="A0A229UXX4"/>
<evidence type="ECO:0000313" key="7">
    <source>
        <dbReference type="Proteomes" id="UP000215509"/>
    </source>
</evidence>
<evidence type="ECO:0000256" key="4">
    <source>
        <dbReference type="ARBA" id="ARBA00023139"/>
    </source>
</evidence>
<keyword evidence="7" id="KW-1185">Reference proteome</keyword>
<dbReference type="InterPro" id="IPR006059">
    <property type="entry name" value="SBP"/>
</dbReference>
<dbReference type="Proteomes" id="UP000215509">
    <property type="component" value="Unassembled WGS sequence"/>
</dbReference>
<dbReference type="OrthoDB" id="2501893at2"/>
<keyword evidence="4" id="KW-0564">Palmitate</keyword>
<dbReference type="PROSITE" id="PS51257">
    <property type="entry name" value="PROKAR_LIPOPROTEIN"/>
    <property type="match status" value="1"/>
</dbReference>
<dbReference type="RefSeq" id="WP_094012842.1">
    <property type="nucleotide sequence ID" value="NZ_NMQW01000001.1"/>
</dbReference>
<evidence type="ECO:0000313" key="6">
    <source>
        <dbReference type="EMBL" id="OXM88342.1"/>
    </source>
</evidence>
<keyword evidence="1" id="KW-1003">Cell membrane</keyword>
<reference evidence="6 7" key="1">
    <citation type="submission" date="2017-07" db="EMBL/GenBank/DDBJ databases">
        <title>Genome sequencing and assembly of Paenibacillus rigui.</title>
        <authorList>
            <person name="Mayilraj S."/>
        </authorList>
    </citation>
    <scope>NUCLEOTIDE SEQUENCE [LARGE SCALE GENOMIC DNA]</scope>
    <source>
        <strain evidence="6 7">JCM 16352</strain>
    </source>
</reference>
<dbReference type="PANTHER" id="PTHR43649:SF33">
    <property type="entry name" value="POLYGALACTURONAN_RHAMNOGALACTURONAN-BINDING PROTEIN YTCQ"/>
    <property type="match status" value="1"/>
</dbReference>
<dbReference type="InterPro" id="IPR050490">
    <property type="entry name" value="Bact_solute-bd_prot1"/>
</dbReference>
<dbReference type="SUPFAM" id="SSF53850">
    <property type="entry name" value="Periplasmic binding protein-like II"/>
    <property type="match status" value="1"/>
</dbReference>
<organism evidence="6 7">
    <name type="scientific">Paenibacillus rigui</name>
    <dbReference type="NCBI Taxonomy" id="554312"/>
    <lineage>
        <taxon>Bacteria</taxon>
        <taxon>Bacillati</taxon>
        <taxon>Bacillota</taxon>
        <taxon>Bacilli</taxon>
        <taxon>Bacillales</taxon>
        <taxon>Paenibacillaceae</taxon>
        <taxon>Paenibacillus</taxon>
    </lineage>
</organism>
<keyword evidence="5" id="KW-0449">Lipoprotein</keyword>
<evidence type="ECO:0000256" key="2">
    <source>
        <dbReference type="ARBA" id="ARBA00022729"/>
    </source>
</evidence>
<proteinExistence type="predicted"/>
<evidence type="ECO:0000256" key="1">
    <source>
        <dbReference type="ARBA" id="ARBA00022475"/>
    </source>
</evidence>
<keyword evidence="2" id="KW-0732">Signal</keyword>
<evidence type="ECO:0000256" key="5">
    <source>
        <dbReference type="ARBA" id="ARBA00023288"/>
    </source>
</evidence>
<gene>
    <name evidence="6" type="ORF">CF651_00295</name>
</gene>
<keyword evidence="3" id="KW-0472">Membrane</keyword>
<comment type="caution">
    <text evidence="6">The sequence shown here is derived from an EMBL/GenBank/DDBJ whole genome shotgun (WGS) entry which is preliminary data.</text>
</comment>
<evidence type="ECO:0000256" key="3">
    <source>
        <dbReference type="ARBA" id="ARBA00023136"/>
    </source>
</evidence>
<dbReference type="Gene3D" id="3.40.190.10">
    <property type="entry name" value="Periplasmic binding protein-like II"/>
    <property type="match status" value="2"/>
</dbReference>
<accession>A0A229UXX4</accession>
<dbReference type="EMBL" id="NMQW01000001">
    <property type="protein sequence ID" value="OXM88342.1"/>
    <property type="molecule type" value="Genomic_DNA"/>
</dbReference>
<protein>
    <submittedName>
        <fullName evidence="6">ABC transporter substrate-binding protein</fullName>
    </submittedName>
</protein>
<dbReference type="Pfam" id="PF01547">
    <property type="entry name" value="SBP_bac_1"/>
    <property type="match status" value="1"/>
</dbReference>
<dbReference type="PANTHER" id="PTHR43649">
    <property type="entry name" value="ARABINOSE-BINDING PROTEIN-RELATED"/>
    <property type="match status" value="1"/>
</dbReference>
<name>A0A229UXX4_9BACL</name>
<sequence>MKRWQKAGIVSSLACMAVAGCSSPGKPEESGKAQGQGAQTPVKVSLSMSDALNKYALASPDINKDKWVKKLGEMTGVELDIKLVPHADFKPKTALMFASNDIPDVVNTIQGMFPEGPDMGGAIKGGLFMPLDDLLKEYGPDLLKAIPKEAWDEVRYNGKIYAIPEYLSSPSRRATFIRKDLLDKTGLPVPKTVDDLLNVLRAMKKNGVEQPFAFRQNFVYSDSIFGAYDVLPYSTMFEKQGDQIVPKFFKVEAMQKALQVYKTMYDEGLMAKDFASVDGNKWTNNINAGKSGVWNHNANLLTTWINNTKPANPNSEVILIPSPVGDDGKGGMMKYSSTGGLSYINSKVSKEKAAAIVKMYNFMVTDAGDKLFNFGIEGDTYEMKDGKVVYKQPTTPEGTYEEQFRSVMLRMVKDTALNRTLLSLSDDGKKLIQQFDTIVVKEGRDGISFTPELTASAKYTDAGLKFSDMPPVILDHMLKMVYGKEPISDWPKVLEEWKAKGGNDIIKEATERYNKKTGVKLGADSNVK</sequence>